<evidence type="ECO:0000313" key="2">
    <source>
        <dbReference type="Proteomes" id="UP000236737"/>
    </source>
</evidence>
<gene>
    <name evidence="1" type="ORF">SAMN04488130_109111</name>
</gene>
<accession>A0A1H5Z5U9</accession>
<evidence type="ECO:0000313" key="1">
    <source>
        <dbReference type="EMBL" id="SEG31514.1"/>
    </source>
</evidence>
<dbReference type="EMBL" id="FNVP01000009">
    <property type="protein sequence ID" value="SEG31514.1"/>
    <property type="molecule type" value="Genomic_DNA"/>
</dbReference>
<dbReference type="OrthoDB" id="1353083at2"/>
<dbReference type="Proteomes" id="UP000236737">
    <property type="component" value="Unassembled WGS sequence"/>
</dbReference>
<sequence length="154" mass="17516">MTFTSDEKLPGFAEFDFYLLEETGNWPFVVTDVNSAQITFTPYVNDVEALIEPDSIDVNVNPKQSAEGTVQQISIVFRLITRSEALEQLLEQYANKPGVGIGKLNNEFKKLYGTDREPLYMNYELNEGTKVDGTAFTEVRIKGETRKRPVYYTP</sequence>
<reference evidence="2" key="1">
    <citation type="submission" date="2016-10" db="EMBL/GenBank/DDBJ databases">
        <authorList>
            <person name="Varghese N."/>
            <person name="Submissions S."/>
        </authorList>
    </citation>
    <scope>NUCLEOTIDE SEQUENCE [LARGE SCALE GENOMIC DNA]</scope>
    <source>
        <strain evidence="2">CGMCC 1.9230</strain>
    </source>
</reference>
<dbReference type="AlphaFoldDB" id="A0A1H5Z5U9"/>
<proteinExistence type="predicted"/>
<name>A0A1H5Z5U9_9FLAO</name>
<dbReference type="RefSeq" id="WP_104000329.1">
    <property type="nucleotide sequence ID" value="NZ_FNVP01000009.1"/>
</dbReference>
<protein>
    <submittedName>
        <fullName evidence="1">Uncharacterized protein</fullName>
    </submittedName>
</protein>
<organism evidence="1 2">
    <name type="scientific">Flavobacterium urumqiense</name>
    <dbReference type="NCBI Taxonomy" id="935224"/>
    <lineage>
        <taxon>Bacteria</taxon>
        <taxon>Pseudomonadati</taxon>
        <taxon>Bacteroidota</taxon>
        <taxon>Flavobacteriia</taxon>
        <taxon>Flavobacteriales</taxon>
        <taxon>Flavobacteriaceae</taxon>
        <taxon>Flavobacterium</taxon>
    </lineage>
</organism>
<keyword evidence="2" id="KW-1185">Reference proteome</keyword>